<dbReference type="PANTHER" id="PTHR43337:SF1">
    <property type="entry name" value="XANTHINE_URACIL PERMEASE C887.17-RELATED"/>
    <property type="match status" value="1"/>
</dbReference>
<evidence type="ECO:0000256" key="5">
    <source>
        <dbReference type="ARBA" id="ARBA00022692"/>
    </source>
</evidence>
<dbReference type="RefSeq" id="WP_178140699.1">
    <property type="nucleotide sequence ID" value="NZ_FQZO01000002.1"/>
</dbReference>
<evidence type="ECO:0000256" key="7">
    <source>
        <dbReference type="ARBA" id="ARBA00023136"/>
    </source>
</evidence>
<evidence type="ECO:0000256" key="9">
    <source>
        <dbReference type="SAM" id="Phobius"/>
    </source>
</evidence>
<feature type="transmembrane region" description="Helical" evidence="9">
    <location>
        <begin position="407"/>
        <end position="433"/>
    </location>
</feature>
<keyword evidence="11" id="KW-1185">Reference proteome</keyword>
<dbReference type="InterPro" id="IPR026033">
    <property type="entry name" value="Azg-like_bact_archaea"/>
</dbReference>
<dbReference type="Proteomes" id="UP000184080">
    <property type="component" value="Unassembled WGS sequence"/>
</dbReference>
<keyword evidence="4 8" id="KW-1003">Cell membrane</keyword>
<dbReference type="GO" id="GO:0005886">
    <property type="term" value="C:plasma membrane"/>
    <property type="evidence" value="ECO:0007669"/>
    <property type="project" value="UniProtKB-SubCell"/>
</dbReference>
<organism evidence="10 11">
    <name type="scientific">Clostridium amylolyticum</name>
    <dbReference type="NCBI Taxonomy" id="1121298"/>
    <lineage>
        <taxon>Bacteria</taxon>
        <taxon>Bacillati</taxon>
        <taxon>Bacillota</taxon>
        <taxon>Clostridia</taxon>
        <taxon>Eubacteriales</taxon>
        <taxon>Clostridiaceae</taxon>
        <taxon>Clostridium</taxon>
    </lineage>
</organism>
<feature type="transmembrane region" description="Helical" evidence="9">
    <location>
        <begin position="445"/>
        <end position="463"/>
    </location>
</feature>
<dbReference type="GO" id="GO:0005345">
    <property type="term" value="F:purine nucleobase transmembrane transporter activity"/>
    <property type="evidence" value="ECO:0007669"/>
    <property type="project" value="TreeGrafter"/>
</dbReference>
<keyword evidence="7 8" id="KW-0472">Membrane</keyword>
<protein>
    <submittedName>
        <fullName evidence="10">Putative MFS transporter, AGZA family, xanthine/uracil permease</fullName>
    </submittedName>
</protein>
<feature type="transmembrane region" description="Helical" evidence="9">
    <location>
        <begin position="210"/>
        <end position="230"/>
    </location>
</feature>
<dbReference type="AlphaFoldDB" id="A0A1M6F2Q1"/>
<evidence type="ECO:0000256" key="3">
    <source>
        <dbReference type="ARBA" id="ARBA00022448"/>
    </source>
</evidence>
<dbReference type="InterPro" id="IPR045018">
    <property type="entry name" value="Azg-like"/>
</dbReference>
<evidence type="ECO:0000256" key="2">
    <source>
        <dbReference type="ARBA" id="ARBA00005697"/>
    </source>
</evidence>
<feature type="transmembrane region" description="Helical" evidence="9">
    <location>
        <begin position="20"/>
        <end position="41"/>
    </location>
</feature>
<dbReference type="EMBL" id="FQZO01000002">
    <property type="protein sequence ID" value="SHI92014.1"/>
    <property type="molecule type" value="Genomic_DNA"/>
</dbReference>
<proteinExistence type="inferred from homology"/>
<dbReference type="InterPro" id="IPR006043">
    <property type="entry name" value="NCS2"/>
</dbReference>
<feature type="transmembrane region" description="Helical" evidence="9">
    <location>
        <begin position="250"/>
        <end position="272"/>
    </location>
</feature>
<evidence type="ECO:0000256" key="1">
    <source>
        <dbReference type="ARBA" id="ARBA00004651"/>
    </source>
</evidence>
<sequence length="464" mass="49366">MDKFFKLRENGTDVKTEILAGLTTFLTMAYIIFVNPSILSITGMDRGAVFVATIIAAAIGTFVMAFVANVPFAQAPGMGLNAFFTFTVVLGMGFTWQQALAMVFICGILNILITVTKIRKMIIHAIPESLQYAISGGIGLFIAYIGIKQAHFIQFTGDAVNKIVAVGEGGVFQDVVPALVSFKDPVAQLALIGLVITIILMLLKSKSAILIGILATTVIGIFFNVTQIPTLSADMFKVPSLAPTFLKMDFAGLFGTPQKVFVALTTIFAFSLTDTFDTIGTFLGAGRKSGIFDEKDEESVEKGSGFSSKMEKALFADATATSIGAILGTSNTTTYVESAAGISQGGRTGLTSVTTGVLFLLCLFIAPIAGMVPAAATAPALIVVGILMAESLSKIEWSDLEIGIPAFFTVAFMPFTYNITNGIAAGFIFYCIAKIFNKKAKDVHPILYIVTALFIISYILNAFI</sequence>
<dbReference type="Pfam" id="PF00860">
    <property type="entry name" value="Xan_ur_permease"/>
    <property type="match status" value="1"/>
</dbReference>
<comment type="similarity">
    <text evidence="2 8">Belongs to the nucleobase:cation symporter-2 (NCS2) (TC 2.A.40) family. Azg-like subfamily.</text>
</comment>
<feature type="transmembrane region" description="Helical" evidence="9">
    <location>
        <begin position="130"/>
        <end position="147"/>
    </location>
</feature>
<evidence type="ECO:0000256" key="6">
    <source>
        <dbReference type="ARBA" id="ARBA00022989"/>
    </source>
</evidence>
<gene>
    <name evidence="10" type="ORF">SAMN05444401_1789</name>
</gene>
<evidence type="ECO:0000256" key="8">
    <source>
        <dbReference type="PIRNR" id="PIRNR005353"/>
    </source>
</evidence>
<evidence type="ECO:0000313" key="11">
    <source>
        <dbReference type="Proteomes" id="UP000184080"/>
    </source>
</evidence>
<dbReference type="STRING" id="1121298.SAMN05444401_1789"/>
<evidence type="ECO:0000256" key="4">
    <source>
        <dbReference type="ARBA" id="ARBA00022475"/>
    </source>
</evidence>
<evidence type="ECO:0000313" key="10">
    <source>
        <dbReference type="EMBL" id="SHI92014.1"/>
    </source>
</evidence>
<dbReference type="PIRSF" id="PIRSF005353">
    <property type="entry name" value="PbuG"/>
    <property type="match status" value="1"/>
</dbReference>
<keyword evidence="5 8" id="KW-0812">Transmembrane</keyword>
<feature type="transmembrane region" description="Helical" evidence="9">
    <location>
        <begin position="357"/>
        <end position="387"/>
    </location>
</feature>
<reference evidence="10 11" key="1">
    <citation type="submission" date="2016-11" db="EMBL/GenBank/DDBJ databases">
        <authorList>
            <person name="Jaros S."/>
            <person name="Januszkiewicz K."/>
            <person name="Wedrychowicz H."/>
        </authorList>
    </citation>
    <scope>NUCLEOTIDE SEQUENCE [LARGE SCALE GENOMIC DNA]</scope>
    <source>
        <strain evidence="10 11">DSM 21864</strain>
    </source>
</reference>
<comment type="subcellular location">
    <subcellularLocation>
        <location evidence="1 8">Cell membrane</location>
        <topology evidence="1 8">Multi-pass membrane protein</topology>
    </subcellularLocation>
</comment>
<feature type="transmembrane region" description="Helical" evidence="9">
    <location>
        <begin position="47"/>
        <end position="68"/>
    </location>
</feature>
<feature type="transmembrane region" description="Helical" evidence="9">
    <location>
        <begin position="100"/>
        <end position="118"/>
    </location>
</feature>
<keyword evidence="3 8" id="KW-0813">Transport</keyword>
<accession>A0A1M6F2Q1</accession>
<feature type="transmembrane region" description="Helical" evidence="9">
    <location>
        <begin position="186"/>
        <end position="203"/>
    </location>
</feature>
<name>A0A1M6F2Q1_9CLOT</name>
<keyword evidence="6 8" id="KW-1133">Transmembrane helix</keyword>
<dbReference type="PANTHER" id="PTHR43337">
    <property type="entry name" value="XANTHINE/URACIL PERMEASE C887.17-RELATED"/>
    <property type="match status" value="1"/>
</dbReference>